<evidence type="ECO:0008006" key="4">
    <source>
        <dbReference type="Google" id="ProtNLM"/>
    </source>
</evidence>
<dbReference type="OrthoDB" id="7658992at2"/>
<dbReference type="AlphaFoldDB" id="A0A3N4VDT3"/>
<keyword evidence="1" id="KW-0732">Signal</keyword>
<reference evidence="2 3" key="1">
    <citation type="submission" date="2018-11" db="EMBL/GenBank/DDBJ databases">
        <title>Genomic Encyclopedia of Type Strains, Phase IV (KMG-IV): sequencing the most valuable type-strain genomes for metagenomic binning, comparative biology and taxonomic classification.</title>
        <authorList>
            <person name="Goeker M."/>
        </authorList>
    </citation>
    <scope>NUCLEOTIDE SEQUENCE [LARGE SCALE GENOMIC DNA]</scope>
    <source>
        <strain evidence="2 3">DSM 104731</strain>
    </source>
</reference>
<proteinExistence type="predicted"/>
<name>A0A3N4VDT3_9RHOB</name>
<dbReference type="Proteomes" id="UP000269689">
    <property type="component" value="Unassembled WGS sequence"/>
</dbReference>
<evidence type="ECO:0000256" key="1">
    <source>
        <dbReference type="SAM" id="SignalP"/>
    </source>
</evidence>
<protein>
    <recommendedName>
        <fullName evidence="4">DUF5333 domain-containing protein</fullName>
    </recommendedName>
</protein>
<comment type="caution">
    <text evidence="2">The sequence shown here is derived from an EMBL/GenBank/DDBJ whole genome shotgun (WGS) entry which is preliminary data.</text>
</comment>
<keyword evidence="3" id="KW-1185">Reference proteome</keyword>
<dbReference type="Pfam" id="PF17267">
    <property type="entry name" value="DUF5333"/>
    <property type="match status" value="1"/>
</dbReference>
<organism evidence="2 3">
    <name type="scientific">Pacificibacter maritimus</name>
    <dbReference type="NCBI Taxonomy" id="762213"/>
    <lineage>
        <taxon>Bacteria</taxon>
        <taxon>Pseudomonadati</taxon>
        <taxon>Pseudomonadota</taxon>
        <taxon>Alphaproteobacteria</taxon>
        <taxon>Rhodobacterales</taxon>
        <taxon>Roseobacteraceae</taxon>
        <taxon>Pacificibacter</taxon>
    </lineage>
</organism>
<evidence type="ECO:0000313" key="3">
    <source>
        <dbReference type="Proteomes" id="UP000269689"/>
    </source>
</evidence>
<feature type="chain" id="PRO_5018044259" description="DUF5333 domain-containing protein" evidence="1">
    <location>
        <begin position="24"/>
        <end position="136"/>
    </location>
</feature>
<feature type="signal peptide" evidence="1">
    <location>
        <begin position="1"/>
        <end position="23"/>
    </location>
</feature>
<dbReference type="RefSeq" id="WP_123791345.1">
    <property type="nucleotide sequence ID" value="NZ_RKQK01000001.1"/>
</dbReference>
<dbReference type="InterPro" id="IPR020349">
    <property type="entry name" value="Uncharacterised_14.7kDa"/>
</dbReference>
<sequence length="136" mass="14732">MHSYKSVFWAATLVASIAGTASAKSLRDEPTIDRPMLSVALAIEISDKCSSIEARKLKGLNYLWGLKSAASKLGYSDDEIKEYVESDAEKSRIRGLGEAYVRSKGLNPTSDADLCTLGEQEIASNTLTGSLLRSRN</sequence>
<dbReference type="EMBL" id="RKQK01000001">
    <property type="protein sequence ID" value="RPE71094.1"/>
    <property type="molecule type" value="Genomic_DNA"/>
</dbReference>
<evidence type="ECO:0000313" key="2">
    <source>
        <dbReference type="EMBL" id="RPE71094.1"/>
    </source>
</evidence>
<accession>A0A3N4VDT3</accession>
<gene>
    <name evidence="2" type="ORF">EDD53_0207</name>
</gene>